<proteinExistence type="predicted"/>
<dbReference type="AlphaFoldDB" id="A0A9P3LXH8"/>
<reference evidence="2" key="2">
    <citation type="journal article" date="2022" name="Microbiol. Resour. Announc.">
        <title>Whole-Genome Sequence of Entomortierella parvispora E1425, a Mucoromycotan Fungus Associated with Burkholderiaceae-Related Endosymbiotic Bacteria.</title>
        <authorList>
            <person name="Herlambang A."/>
            <person name="Guo Y."/>
            <person name="Takashima Y."/>
            <person name="Narisawa K."/>
            <person name="Ohta H."/>
            <person name="Nishizawa T."/>
        </authorList>
    </citation>
    <scope>NUCLEOTIDE SEQUENCE</scope>
    <source>
        <strain evidence="2">E1425</strain>
    </source>
</reference>
<name>A0A9P3LXH8_9FUNG</name>
<evidence type="ECO:0008006" key="4">
    <source>
        <dbReference type="Google" id="ProtNLM"/>
    </source>
</evidence>
<reference evidence="2" key="1">
    <citation type="submission" date="2021-11" db="EMBL/GenBank/DDBJ databases">
        <authorList>
            <person name="Herlambang A."/>
            <person name="Guo Y."/>
            <person name="Takashima Y."/>
            <person name="Nishizawa T."/>
        </authorList>
    </citation>
    <scope>NUCLEOTIDE SEQUENCE</scope>
    <source>
        <strain evidence="2">E1425</strain>
    </source>
</reference>
<comment type="caution">
    <text evidence="2">The sequence shown here is derived from an EMBL/GenBank/DDBJ whole genome shotgun (WGS) entry which is preliminary data.</text>
</comment>
<sequence length="479" mass="54543">MIDISKEIWIEIGRYLPLTDKAAASRVSKSWSEIFRPQMYRSLSLRGIDDNRDDDWILDRGDDDDEDDEDDEDTDEFERRRSLKALMPPKEAVYEYSASIQDLKVDFPSPFLDSTNTLATPGLKKLRVDSLRDTAETPKALAVLDQLLASPGLKNIELEGFKLKGIMYILQRVQHVESVGFIMCDFTGIEAAFKKAKLDLRIKKLDLRLNQGIGFQDLVNLLGHFRHLDSLGLNHATDDIDDEAIIFPGKAPKINMSAFRKVAGLQKLVVNGPMLFGNQLEQMLNNCPMVTSLSLFNQTFCEDGFWSMATLFPDLTHVNLLGCDRLRAWMVKMLLDSCPRLARFVCPQFDVDYMFDPKAYSRAGPAGMSLGYAGQLWPCTGLKSLILVEVTWTLDPKRLKSFMEQIGSLKDLEVFQMQFVDRDEEKMEVVLPGSVRSAGRDLKVNLEEGHFMRNDLRTTKSLEWVIDVWPKMDVFSIMP</sequence>
<gene>
    <name evidence="2" type="ORF">EMPS_06512</name>
</gene>
<dbReference type="Gene3D" id="3.80.10.10">
    <property type="entry name" value="Ribonuclease Inhibitor"/>
    <property type="match status" value="1"/>
</dbReference>
<evidence type="ECO:0000313" key="3">
    <source>
        <dbReference type="Proteomes" id="UP000827284"/>
    </source>
</evidence>
<evidence type="ECO:0000256" key="1">
    <source>
        <dbReference type="SAM" id="MobiDB-lite"/>
    </source>
</evidence>
<dbReference type="EMBL" id="BQFW01000008">
    <property type="protein sequence ID" value="GJJ74154.1"/>
    <property type="molecule type" value="Genomic_DNA"/>
</dbReference>
<dbReference type="Proteomes" id="UP000827284">
    <property type="component" value="Unassembled WGS sequence"/>
</dbReference>
<dbReference type="SUPFAM" id="SSF52047">
    <property type="entry name" value="RNI-like"/>
    <property type="match status" value="1"/>
</dbReference>
<dbReference type="SUPFAM" id="SSF81383">
    <property type="entry name" value="F-box domain"/>
    <property type="match status" value="1"/>
</dbReference>
<dbReference type="Gene3D" id="1.20.1280.50">
    <property type="match status" value="1"/>
</dbReference>
<dbReference type="InterPro" id="IPR032675">
    <property type="entry name" value="LRR_dom_sf"/>
</dbReference>
<organism evidence="2 3">
    <name type="scientific">Entomortierella parvispora</name>
    <dbReference type="NCBI Taxonomy" id="205924"/>
    <lineage>
        <taxon>Eukaryota</taxon>
        <taxon>Fungi</taxon>
        <taxon>Fungi incertae sedis</taxon>
        <taxon>Mucoromycota</taxon>
        <taxon>Mortierellomycotina</taxon>
        <taxon>Mortierellomycetes</taxon>
        <taxon>Mortierellales</taxon>
        <taxon>Mortierellaceae</taxon>
        <taxon>Entomortierella</taxon>
    </lineage>
</organism>
<dbReference type="InterPro" id="IPR036047">
    <property type="entry name" value="F-box-like_dom_sf"/>
</dbReference>
<keyword evidence="3" id="KW-1185">Reference proteome</keyword>
<feature type="region of interest" description="Disordered" evidence="1">
    <location>
        <begin position="57"/>
        <end position="81"/>
    </location>
</feature>
<accession>A0A9P3LXH8</accession>
<protein>
    <recommendedName>
        <fullName evidence="4">F-box domain-containing protein</fullName>
    </recommendedName>
</protein>
<evidence type="ECO:0000313" key="2">
    <source>
        <dbReference type="EMBL" id="GJJ74154.1"/>
    </source>
</evidence>
<feature type="compositionally biased region" description="Acidic residues" evidence="1">
    <location>
        <begin position="61"/>
        <end position="76"/>
    </location>
</feature>